<name>A0A0F9JUV0_9ZZZZ</name>
<dbReference type="EMBL" id="LAZR01009297">
    <property type="protein sequence ID" value="KKM73478.1"/>
    <property type="molecule type" value="Genomic_DNA"/>
</dbReference>
<evidence type="ECO:0000313" key="1">
    <source>
        <dbReference type="EMBL" id="KKM73478.1"/>
    </source>
</evidence>
<accession>A0A0F9JUV0</accession>
<comment type="caution">
    <text evidence="1">The sequence shown here is derived from an EMBL/GenBank/DDBJ whole genome shotgun (WGS) entry which is preliminary data.</text>
</comment>
<proteinExistence type="predicted"/>
<reference evidence="1" key="1">
    <citation type="journal article" date="2015" name="Nature">
        <title>Complex archaea that bridge the gap between prokaryotes and eukaryotes.</title>
        <authorList>
            <person name="Spang A."/>
            <person name="Saw J.H."/>
            <person name="Jorgensen S.L."/>
            <person name="Zaremba-Niedzwiedzka K."/>
            <person name="Martijn J."/>
            <person name="Lind A.E."/>
            <person name="van Eijk R."/>
            <person name="Schleper C."/>
            <person name="Guy L."/>
            <person name="Ettema T.J."/>
        </authorList>
    </citation>
    <scope>NUCLEOTIDE SEQUENCE</scope>
</reference>
<gene>
    <name evidence="1" type="ORF">LCGC14_1410140</name>
</gene>
<sequence length="36" mass="3795">MAGSVGSVNGCYSKCVAYGLGIWYCSIKYNNTTGVK</sequence>
<protein>
    <submittedName>
        <fullName evidence="1">Uncharacterized protein</fullName>
    </submittedName>
</protein>
<dbReference type="AlphaFoldDB" id="A0A0F9JUV0"/>
<organism evidence="1">
    <name type="scientific">marine sediment metagenome</name>
    <dbReference type="NCBI Taxonomy" id="412755"/>
    <lineage>
        <taxon>unclassified sequences</taxon>
        <taxon>metagenomes</taxon>
        <taxon>ecological metagenomes</taxon>
    </lineage>
</organism>